<protein>
    <submittedName>
        <fullName evidence="1">Uncharacterized protein</fullName>
    </submittedName>
</protein>
<name>A0ACB8V0Q0_9EURO</name>
<reference evidence="1" key="1">
    <citation type="journal article" date="2022" name="bioRxiv">
        <title>Population genetic analysis of Ophidiomyces ophidiicola, the causative agent of snake fungal disease, indicates recent introductions to the USA.</title>
        <authorList>
            <person name="Ladner J.T."/>
            <person name="Palmer J.M."/>
            <person name="Ettinger C.L."/>
            <person name="Stajich J.E."/>
            <person name="Farrell T.M."/>
            <person name="Glorioso B.M."/>
            <person name="Lawson B."/>
            <person name="Price S.J."/>
            <person name="Stengle A.G."/>
            <person name="Grear D.A."/>
            <person name="Lorch J.M."/>
        </authorList>
    </citation>
    <scope>NUCLEOTIDE SEQUENCE</scope>
    <source>
        <strain evidence="1">NWHC 24266-5</strain>
    </source>
</reference>
<comment type="caution">
    <text evidence="1">The sequence shown here is derived from an EMBL/GenBank/DDBJ whole genome shotgun (WGS) entry which is preliminary data.</text>
</comment>
<accession>A0ACB8V0Q0</accession>
<proteinExistence type="predicted"/>
<sequence>MNLTSYRSSQSSSYPDPRNFAITSPAMPSPSSRALLEGYKTILSPNEDETPRYNMLNYSHPRSSVLLNANDPIAMHLLAETAISDSTQFEVLSFEEVEELKKELLLLSNRIESSKRKLALELKLQEAAFSLSKLYDSKAGRRESSDTSPESSPKSHRRRLSLFGRHNLQHRSDEEVTQSVHRCEDIAQELWRLERRANEIRRRILEHTAGVLQMTHKGLKKRGANRQEQSDDMVEFDDRSLYRTPDHLDDFNGGHTRRDLPMAVAGERNSVSMAALHETKRRLDDLNFRLREMIPQINQNNDAGRLSQEFLNSAPADPVIAVQNGLDSLDKGLESMSFHQTSMLQAMEGSMYDAEDKLDTLNKRLDGILVTAGSTRHQLTPRASSARKTLKEQLDHLGGSIEEAQARVDNLTDQKTILTTQIQQQRELNCKSDAERDAHIADLTEQSVKLQKEADMSQKEANDIREELALVMDQLDTARQNSMIREQQNAINQKPIANAELEARQEFEQKLALKDSEIASINQARRNAEESLAAKEMEIASLEEARQQVTKEMSKVEQNLSSKDDQIAGLEEFRNTVREELDAAERDRTLKENEIATLQNTLRQLTSEKDLEIQNSRNAHDSSKAELQKLQSEFSELEGEMVRIQTELTVARAELDGAYGSRAERAAQVAANPAIRREMDELNQRNMSLMEELASLRDNQTGRSIAGASPDLQGRVQILEKELRETIDDYESMTKASIEFEKERDSLESTIDSYRERCETLEAQLSDERIQALGMNGVRKGDATPTESTSIIVLKNEFKKMMRDTRAENLKNLRAEQEERRKLESLIRTLRGDPKASGKSNLSQSTVAS</sequence>
<dbReference type="EMBL" id="JALBCA010000021">
    <property type="protein sequence ID" value="KAI2389871.1"/>
    <property type="molecule type" value="Genomic_DNA"/>
</dbReference>
<evidence type="ECO:0000313" key="1">
    <source>
        <dbReference type="EMBL" id="KAI2389871.1"/>
    </source>
</evidence>
<gene>
    <name evidence="1" type="ORF">LOY88_001890</name>
</gene>
<organism evidence="1">
    <name type="scientific">Ophidiomyces ophidiicola</name>
    <dbReference type="NCBI Taxonomy" id="1387563"/>
    <lineage>
        <taxon>Eukaryota</taxon>
        <taxon>Fungi</taxon>
        <taxon>Dikarya</taxon>
        <taxon>Ascomycota</taxon>
        <taxon>Pezizomycotina</taxon>
        <taxon>Eurotiomycetes</taxon>
        <taxon>Eurotiomycetidae</taxon>
        <taxon>Onygenales</taxon>
        <taxon>Onygenaceae</taxon>
        <taxon>Ophidiomyces</taxon>
    </lineage>
</organism>